<dbReference type="InterPro" id="IPR014862">
    <property type="entry name" value="TrwC"/>
</dbReference>
<dbReference type="NCBIfam" id="TIGR02686">
    <property type="entry name" value="relax_trwC"/>
    <property type="match status" value="1"/>
</dbReference>
<reference evidence="2 3" key="1">
    <citation type="submission" date="2016-10" db="EMBL/GenBank/DDBJ databases">
        <title>Silvanigrella aquatica sp. nov., isolated from a freshwater lake located in the Black Forest, Germany, description of Silvanigrellaceae fam. nov., Silvanigrellales ord. nov., reclassification of the order Bdellovibrionales in the class Oligoflexia, reclassification of the families Bacteriovoracaceae and Halobacteriovoraceae in the new order Bacteriovoracales ord. nov., and reclassification of the family Pseudobacteriovoracaceae in the order Oligoflexiales.</title>
        <authorList>
            <person name="Hahn M.W."/>
            <person name="Schmidt J."/>
            <person name="Koll U."/>
            <person name="Rohde M."/>
            <person name="Verbag S."/>
            <person name="Pitt A."/>
            <person name="Nakai R."/>
            <person name="Naganuma T."/>
            <person name="Lang E."/>
        </authorList>
    </citation>
    <scope>NUCLEOTIDE SEQUENCE [LARGE SCALE GENOMIC DNA]</scope>
    <source>
        <strain evidence="2 3">MWH-Nonnen-W8red</strain>
        <plasmid evidence="3">Plasmid pnonnen2</plasmid>
    </source>
</reference>
<dbReference type="SUPFAM" id="SSF55464">
    <property type="entry name" value="Origin of replication-binding domain, RBD-like"/>
    <property type="match status" value="1"/>
</dbReference>
<dbReference type="Proteomes" id="UP000184731">
    <property type="component" value="Plasmid pnonnen2"/>
</dbReference>
<evidence type="ECO:0000313" key="2">
    <source>
        <dbReference type="EMBL" id="APJ05269.1"/>
    </source>
</evidence>
<protein>
    <recommendedName>
        <fullName evidence="1">TrwC relaxase domain-containing protein</fullName>
    </recommendedName>
</protein>
<dbReference type="EMBL" id="CP017836">
    <property type="protein sequence ID" value="APJ05269.1"/>
    <property type="molecule type" value="Genomic_DNA"/>
</dbReference>
<feature type="domain" description="TrwC relaxase" evidence="1">
    <location>
        <begin position="12"/>
        <end position="352"/>
    </location>
</feature>
<proteinExistence type="predicted"/>
<dbReference type="OrthoDB" id="5294128at2"/>
<sequence>MLSVSRINSVNHAMNYYEHDNYYSKEKEEGREFTEWYGQASEELGLKGNVRHHDFNKILNGHSLNGEKLLKGKEKEQKISFEMFFKFQKDIAETINECLVEEKNKESIKEIINEFASSRDKISTEVFSKYEKKINSIVNSDSNLDIENKMELKSKIKKSISIYKKSVSRRPAFDLTFSAPKSVSIAALVNEDSELIKAHREAVKYALSIVESEYSRVTSIDKNLNKRINENSGKISAALFEHDTSRKLDPQLHTHCVIMNMTKHNEEWRAINSDGFFYNSKKIGAIYQNKLALLVKELGYDIKLNSNGTFDINGYTEEQLKYFSKRSEQIKELGATNQKEATKLVKINRDKKKVMNLFLKKN</sequence>
<dbReference type="RefSeq" id="WP_148698932.1">
    <property type="nucleotide sequence ID" value="NZ_CP017836.1"/>
</dbReference>
<evidence type="ECO:0000259" key="1">
    <source>
        <dbReference type="Pfam" id="PF08751"/>
    </source>
</evidence>
<keyword evidence="2" id="KW-0614">Plasmid</keyword>
<dbReference type="Pfam" id="PF08751">
    <property type="entry name" value="TrwC"/>
    <property type="match status" value="1"/>
</dbReference>
<name>A0A1L4D502_9BACT</name>
<dbReference type="KEGG" id="saqi:AXG55_14705"/>
<geneLocation type="plasmid" evidence="3">
    <name>pnonnen2</name>
</geneLocation>
<keyword evidence="3" id="KW-1185">Reference proteome</keyword>
<organism evidence="2 3">
    <name type="scientific">Silvanigrella aquatica</name>
    <dbReference type="NCBI Taxonomy" id="1915309"/>
    <lineage>
        <taxon>Bacteria</taxon>
        <taxon>Pseudomonadati</taxon>
        <taxon>Bdellovibrionota</taxon>
        <taxon>Oligoflexia</taxon>
        <taxon>Silvanigrellales</taxon>
        <taxon>Silvanigrellaceae</taxon>
        <taxon>Silvanigrella</taxon>
    </lineage>
</organism>
<dbReference type="NCBIfam" id="NF041492">
    <property type="entry name" value="MobF"/>
    <property type="match status" value="1"/>
</dbReference>
<evidence type="ECO:0000313" key="3">
    <source>
        <dbReference type="Proteomes" id="UP000184731"/>
    </source>
</evidence>
<accession>A0A1L4D502</accession>
<gene>
    <name evidence="2" type="ORF">AXG55_14705</name>
</gene>
<dbReference type="InterPro" id="IPR014059">
    <property type="entry name" value="TraI/TrwC_relax"/>
</dbReference>
<dbReference type="AlphaFoldDB" id="A0A1L4D502"/>